<keyword evidence="19" id="KW-1133">Transmembrane helix</keyword>
<evidence type="ECO:0000256" key="13">
    <source>
        <dbReference type="ARBA" id="ARBA00080511"/>
    </source>
</evidence>
<evidence type="ECO:0000256" key="1">
    <source>
        <dbReference type="ARBA" id="ARBA00011009"/>
    </source>
</evidence>
<dbReference type="Gene3D" id="3.40.50.720">
    <property type="entry name" value="NAD(P)-binding Rossmann-like Domain"/>
    <property type="match status" value="1"/>
</dbReference>
<keyword evidence="6 14" id="KW-0520">NAD</keyword>
<keyword evidence="19" id="KW-0812">Transmembrane</keyword>
<dbReference type="PANTHER" id="PTHR11728:SF1">
    <property type="entry name" value="GLYCEROL-3-PHOSPHATE DEHYDROGENASE [NAD(+)] 2, CHLOROPLASTIC"/>
    <property type="match status" value="1"/>
</dbReference>
<comment type="catalytic activity">
    <reaction evidence="14">
        <text>sn-glycerol 3-phosphate + NAD(+) = dihydroxyacetone phosphate + NADH + H(+)</text>
        <dbReference type="Rhea" id="RHEA:11092"/>
        <dbReference type="ChEBI" id="CHEBI:15378"/>
        <dbReference type="ChEBI" id="CHEBI:57540"/>
        <dbReference type="ChEBI" id="CHEBI:57597"/>
        <dbReference type="ChEBI" id="CHEBI:57642"/>
        <dbReference type="ChEBI" id="CHEBI:57945"/>
        <dbReference type="EC" id="1.1.1.94"/>
    </reaction>
</comment>
<feature type="domain" description="Glycerol-3-phosphate dehydrogenase NAD-dependent C-terminal" evidence="21">
    <location>
        <begin position="206"/>
        <end position="345"/>
    </location>
</feature>
<evidence type="ECO:0000256" key="4">
    <source>
        <dbReference type="ARBA" id="ARBA00022857"/>
    </source>
</evidence>
<evidence type="ECO:0000313" key="23">
    <source>
        <dbReference type="Proteomes" id="UP000198426"/>
    </source>
</evidence>
<keyword evidence="9 14" id="KW-1208">Phospholipid metabolism</keyword>
<feature type="domain" description="Glycerol-3-phosphate dehydrogenase NAD-dependent N-terminal" evidence="20">
    <location>
        <begin position="23"/>
        <end position="172"/>
    </location>
</feature>
<evidence type="ECO:0000256" key="19">
    <source>
        <dbReference type="SAM" id="Phobius"/>
    </source>
</evidence>
<feature type="binding site" evidence="14">
    <location>
        <position position="281"/>
    </location>
    <ligand>
        <name>NADPH</name>
        <dbReference type="ChEBI" id="CHEBI:57783"/>
    </ligand>
</feature>
<accession>A0A239KHG8</accession>
<comment type="similarity">
    <text evidence="1 14 18">Belongs to the NAD-dependent glycerol-3-phosphate dehydrogenase family.</text>
</comment>
<dbReference type="GO" id="GO:0008654">
    <property type="term" value="P:phospholipid biosynthetic process"/>
    <property type="evidence" value="ECO:0007669"/>
    <property type="project" value="UniProtKB-KW"/>
</dbReference>
<evidence type="ECO:0000256" key="3">
    <source>
        <dbReference type="ARBA" id="ARBA00022741"/>
    </source>
</evidence>
<feature type="binding site" evidence="17">
    <location>
        <begin position="27"/>
        <end position="32"/>
    </location>
    <ligand>
        <name>NAD(+)</name>
        <dbReference type="ChEBI" id="CHEBI:57540"/>
    </ligand>
</feature>
<feature type="binding site" evidence="16">
    <location>
        <position position="125"/>
    </location>
    <ligand>
        <name>substrate</name>
    </ligand>
</feature>
<dbReference type="Proteomes" id="UP000198426">
    <property type="component" value="Unassembled WGS sequence"/>
</dbReference>
<dbReference type="EMBL" id="FZOY01000007">
    <property type="protein sequence ID" value="SNT17621.1"/>
    <property type="molecule type" value="Genomic_DNA"/>
</dbReference>
<dbReference type="GO" id="GO:0051287">
    <property type="term" value="F:NAD binding"/>
    <property type="evidence" value="ECO:0007669"/>
    <property type="project" value="InterPro"/>
</dbReference>
<comment type="catalytic activity">
    <reaction evidence="10">
        <text>sn-glycerol 3-phosphate + NADP(+) = dihydroxyacetone phosphate + NADPH + H(+)</text>
        <dbReference type="Rhea" id="RHEA:11096"/>
        <dbReference type="ChEBI" id="CHEBI:15378"/>
        <dbReference type="ChEBI" id="CHEBI:57597"/>
        <dbReference type="ChEBI" id="CHEBI:57642"/>
        <dbReference type="ChEBI" id="CHEBI:57783"/>
        <dbReference type="ChEBI" id="CHEBI:58349"/>
        <dbReference type="EC" id="1.1.1.94"/>
    </reaction>
    <physiologicalReaction direction="right-to-left" evidence="10">
        <dbReference type="Rhea" id="RHEA:11098"/>
    </physiologicalReaction>
</comment>
<keyword evidence="2 14" id="KW-0444">Lipid biosynthesis</keyword>
<feature type="binding site" evidence="14">
    <location>
        <position position="155"/>
    </location>
    <ligand>
        <name>sn-glycerol 3-phosphate</name>
        <dbReference type="ChEBI" id="CHEBI:57597"/>
    </ligand>
</feature>
<evidence type="ECO:0000259" key="20">
    <source>
        <dbReference type="Pfam" id="PF01210"/>
    </source>
</evidence>
<evidence type="ECO:0000313" key="22">
    <source>
        <dbReference type="EMBL" id="SNT17621.1"/>
    </source>
</evidence>
<evidence type="ECO:0000256" key="7">
    <source>
        <dbReference type="ARBA" id="ARBA00023098"/>
    </source>
</evidence>
<feature type="binding site" evidence="14">
    <location>
        <position position="125"/>
    </location>
    <ligand>
        <name>sn-glycerol 3-phosphate</name>
        <dbReference type="ChEBI" id="CHEBI:57597"/>
    </ligand>
</feature>
<dbReference type="InterPro" id="IPR013328">
    <property type="entry name" value="6PGD_dom2"/>
</dbReference>
<feature type="binding site" evidence="14">
    <location>
        <position position="280"/>
    </location>
    <ligand>
        <name>sn-glycerol 3-phosphate</name>
        <dbReference type="ChEBI" id="CHEBI:57597"/>
    </ligand>
</feature>
<dbReference type="FunFam" id="3.40.50.720:FF:000019">
    <property type="entry name" value="Glycerol-3-phosphate dehydrogenase [NAD(P)+]"/>
    <property type="match status" value="1"/>
</dbReference>
<feature type="binding site" evidence="14">
    <location>
        <position position="157"/>
    </location>
    <ligand>
        <name>NADPH</name>
        <dbReference type="ChEBI" id="CHEBI:57783"/>
    </ligand>
</feature>
<feature type="binding site" evidence="14">
    <location>
        <position position="125"/>
    </location>
    <ligand>
        <name>NADPH</name>
        <dbReference type="ChEBI" id="CHEBI:57783"/>
    </ligand>
</feature>
<comment type="subcellular location">
    <subcellularLocation>
        <location evidence="14">Cytoplasm</location>
    </subcellularLocation>
</comment>
<feature type="binding site" evidence="14">
    <location>
        <position position="307"/>
    </location>
    <ligand>
        <name>NADPH</name>
        <dbReference type="ChEBI" id="CHEBI:57783"/>
    </ligand>
</feature>
<dbReference type="GO" id="GO:0141152">
    <property type="term" value="F:glycerol-3-phosphate dehydrogenase (NAD+) activity"/>
    <property type="evidence" value="ECO:0007669"/>
    <property type="project" value="RHEA"/>
</dbReference>
<keyword evidence="23" id="KW-1185">Reference proteome</keyword>
<feature type="binding site" evidence="14">
    <location>
        <position position="51"/>
    </location>
    <ligand>
        <name>NADPH</name>
        <dbReference type="ChEBI" id="CHEBI:57783"/>
    </ligand>
</feature>
<dbReference type="RefSeq" id="WP_089234339.1">
    <property type="nucleotide sequence ID" value="NZ_FZOY01000007.1"/>
</dbReference>
<dbReference type="SUPFAM" id="SSF51735">
    <property type="entry name" value="NAD(P)-binding Rossmann-fold domains"/>
    <property type="match status" value="1"/>
</dbReference>
<evidence type="ECO:0000256" key="6">
    <source>
        <dbReference type="ARBA" id="ARBA00023027"/>
    </source>
</evidence>
<evidence type="ECO:0000256" key="11">
    <source>
        <dbReference type="ARBA" id="ARBA00066687"/>
    </source>
</evidence>
<keyword evidence="5 14" id="KW-0560">Oxidoreductase</keyword>
<reference evidence="22 23" key="1">
    <citation type="submission" date="2017-06" db="EMBL/GenBank/DDBJ databases">
        <authorList>
            <person name="Kim H.J."/>
            <person name="Triplett B.A."/>
        </authorList>
    </citation>
    <scope>NUCLEOTIDE SEQUENCE [LARGE SCALE GENOMIC DNA]</scope>
    <source>
        <strain evidence="22 23">DSM 29339</strain>
    </source>
</reference>
<dbReference type="PANTHER" id="PTHR11728">
    <property type="entry name" value="GLYCEROL-3-PHOSPHATE DEHYDROGENASE"/>
    <property type="match status" value="1"/>
</dbReference>
<dbReference type="PROSITE" id="PS00957">
    <property type="entry name" value="NAD_G3PDH"/>
    <property type="match status" value="1"/>
</dbReference>
<dbReference type="InterPro" id="IPR036291">
    <property type="entry name" value="NAD(P)-bd_dom_sf"/>
</dbReference>
<dbReference type="GO" id="GO:0005829">
    <property type="term" value="C:cytosol"/>
    <property type="evidence" value="ECO:0007669"/>
    <property type="project" value="TreeGrafter"/>
</dbReference>
<feature type="binding site" evidence="14">
    <location>
        <position position="68"/>
    </location>
    <ligand>
        <name>NADPH</name>
        <dbReference type="ChEBI" id="CHEBI:57783"/>
    </ligand>
</feature>
<feature type="binding site" evidence="14">
    <location>
        <position position="31"/>
    </location>
    <ligand>
        <name>NADPH</name>
        <dbReference type="ChEBI" id="CHEBI:57783"/>
    </ligand>
</feature>
<evidence type="ECO:0000256" key="10">
    <source>
        <dbReference type="ARBA" id="ARBA00052716"/>
    </source>
</evidence>
<dbReference type="AlphaFoldDB" id="A0A239KHG8"/>
<proteinExistence type="inferred from homology"/>
<feature type="binding site" evidence="14">
    <location>
        <position position="282"/>
    </location>
    <ligand>
        <name>sn-glycerol 3-phosphate</name>
        <dbReference type="ChEBI" id="CHEBI:57597"/>
    </ligand>
</feature>
<feature type="binding site" evidence="14">
    <location>
        <position position="270"/>
    </location>
    <ligand>
        <name>sn-glycerol 3-phosphate</name>
        <dbReference type="ChEBI" id="CHEBI:57597"/>
    </ligand>
</feature>
<dbReference type="NCBIfam" id="NF000942">
    <property type="entry name" value="PRK00094.1-4"/>
    <property type="match status" value="1"/>
</dbReference>
<evidence type="ECO:0000256" key="8">
    <source>
        <dbReference type="ARBA" id="ARBA00023209"/>
    </source>
</evidence>
<keyword evidence="14" id="KW-0963">Cytoplasm</keyword>
<dbReference type="GO" id="GO:0006650">
    <property type="term" value="P:glycerophospholipid metabolic process"/>
    <property type="evidence" value="ECO:0007669"/>
    <property type="project" value="UniProtKB-UniRule"/>
</dbReference>
<evidence type="ECO:0000256" key="15">
    <source>
        <dbReference type="PIRSR" id="PIRSR000114-1"/>
    </source>
</evidence>
<evidence type="ECO:0000256" key="9">
    <source>
        <dbReference type="ARBA" id="ARBA00023264"/>
    </source>
</evidence>
<dbReference type="UniPathway" id="UPA00940"/>
<dbReference type="GO" id="GO:0141153">
    <property type="term" value="F:glycerol-3-phosphate dehydrogenase (NADP+) activity"/>
    <property type="evidence" value="ECO:0007669"/>
    <property type="project" value="RHEA"/>
</dbReference>
<gene>
    <name evidence="14" type="primary">gpsA</name>
    <name evidence="22" type="ORF">SAMN05421757_107122</name>
</gene>
<organism evidence="22 23">
    <name type="scientific">Tropicimonas sediminicola</name>
    <dbReference type="NCBI Taxonomy" id="1031541"/>
    <lineage>
        <taxon>Bacteria</taxon>
        <taxon>Pseudomonadati</taxon>
        <taxon>Pseudomonadota</taxon>
        <taxon>Alphaproteobacteria</taxon>
        <taxon>Rhodobacterales</taxon>
        <taxon>Roseobacteraceae</taxon>
        <taxon>Tropicimonas</taxon>
    </lineage>
</organism>
<dbReference type="OrthoDB" id="9812273at2"/>
<feature type="active site" description="Proton acceptor" evidence="14 15">
    <location>
        <position position="217"/>
    </location>
</feature>
<evidence type="ECO:0000256" key="2">
    <source>
        <dbReference type="ARBA" id="ARBA00022516"/>
    </source>
</evidence>
<keyword evidence="8 14" id="KW-0594">Phospholipid biosynthesis</keyword>
<feature type="binding site" evidence="17">
    <location>
        <position position="281"/>
    </location>
    <ligand>
        <name>NAD(+)</name>
        <dbReference type="ChEBI" id="CHEBI:57540"/>
    </ligand>
</feature>
<comment type="function">
    <text evidence="14">Catalyzes the reduction of the glycolytic intermediate dihydroxyacetone phosphate (DHAP) to sn-glycerol 3-phosphate (G3P), the key precursor for phospholipid synthesis.</text>
</comment>
<sequence length="371" mass="38608">MISRVAAGETPAGDAATGPYGTIAVIGAGAWGTALALVAARAGRRVRLWGRNPEDIATISKTGVNLRYLPGIHLPDGIVATSDMAEALRGADCVLLVTPSVTLREICRQVAPHIEPAAPVVLCAKGIETGSGKLLSEVASEELPRHAIGALSGPTFARETALNYPTAVTLAFPFAQADRRAPHAAPASRLALSLGSDAFRPYVSDDLVGVEVAGAVKNVIAIACGMMTGAGFAENTRAALITWGIDEMKMMAEALGGRRETIAGLSGIGDLTLTCSSTTSRNMHFGVQLGEGIARENVFEGNPVVVEGEVNAISVIDLADRIGVAMPVSRAVHDILHAGADLRQTFARLWSRPITAENKFLNLALEHPTAG</sequence>
<dbReference type="GO" id="GO:0046167">
    <property type="term" value="P:glycerol-3-phosphate biosynthetic process"/>
    <property type="evidence" value="ECO:0007669"/>
    <property type="project" value="UniProtKB-UniRule"/>
</dbReference>
<dbReference type="Gene3D" id="1.10.1040.10">
    <property type="entry name" value="N-(1-d-carboxylethyl)-l-norvaline Dehydrogenase, domain 2"/>
    <property type="match status" value="1"/>
</dbReference>
<comment type="pathway">
    <text evidence="14">Membrane lipid metabolism; glycerophospholipid metabolism.</text>
</comment>
<feature type="binding site" evidence="17">
    <location>
        <position position="157"/>
    </location>
    <ligand>
        <name>NAD(+)</name>
        <dbReference type="ChEBI" id="CHEBI:57540"/>
    </ligand>
</feature>
<evidence type="ECO:0000259" key="21">
    <source>
        <dbReference type="Pfam" id="PF07479"/>
    </source>
</evidence>
<dbReference type="InterPro" id="IPR008927">
    <property type="entry name" value="6-PGluconate_DH-like_C_sf"/>
</dbReference>
<keyword evidence="4 14" id="KW-0521">NADP</keyword>
<feature type="binding site" evidence="14">
    <location>
        <position position="153"/>
    </location>
    <ligand>
        <name>sn-glycerol 3-phosphate</name>
        <dbReference type="ChEBI" id="CHEBI:57597"/>
    </ligand>
</feature>
<keyword evidence="7 14" id="KW-0443">Lipid metabolism</keyword>
<dbReference type="Pfam" id="PF01210">
    <property type="entry name" value="NAD_Gly3P_dh_N"/>
    <property type="match status" value="1"/>
</dbReference>
<dbReference type="SUPFAM" id="SSF48179">
    <property type="entry name" value="6-phosphogluconate dehydrogenase C-terminal domain-like"/>
    <property type="match status" value="1"/>
</dbReference>
<name>A0A239KHG8_9RHOB</name>
<evidence type="ECO:0000256" key="16">
    <source>
        <dbReference type="PIRSR" id="PIRSR000114-2"/>
    </source>
</evidence>
<keyword evidence="19" id="KW-0472">Membrane</keyword>
<evidence type="ECO:0000256" key="17">
    <source>
        <dbReference type="PIRSR" id="PIRSR000114-3"/>
    </source>
</evidence>
<evidence type="ECO:0000256" key="14">
    <source>
        <dbReference type="HAMAP-Rule" id="MF_00394"/>
    </source>
</evidence>
<dbReference type="HAMAP" id="MF_00394">
    <property type="entry name" value="NAD_Glyc3P_dehydrog"/>
    <property type="match status" value="1"/>
</dbReference>
<feature type="binding site" evidence="14">
    <location>
        <position position="281"/>
    </location>
    <ligand>
        <name>sn-glycerol 3-phosphate</name>
        <dbReference type="ChEBI" id="CHEBI:57597"/>
    </ligand>
</feature>
<feature type="binding site" evidence="14">
    <location>
        <position position="217"/>
    </location>
    <ligand>
        <name>sn-glycerol 3-phosphate</name>
        <dbReference type="ChEBI" id="CHEBI:57597"/>
    </ligand>
</feature>
<dbReference type="Pfam" id="PF07479">
    <property type="entry name" value="NAD_Gly3P_dh_C"/>
    <property type="match status" value="1"/>
</dbReference>
<dbReference type="GO" id="GO:0046168">
    <property type="term" value="P:glycerol-3-phosphate catabolic process"/>
    <property type="evidence" value="ECO:0007669"/>
    <property type="project" value="InterPro"/>
</dbReference>
<feature type="binding site" evidence="14">
    <location>
        <position position="305"/>
    </location>
    <ligand>
        <name>NADPH</name>
        <dbReference type="ChEBI" id="CHEBI:57783"/>
    </ligand>
</feature>
<evidence type="ECO:0000256" key="18">
    <source>
        <dbReference type="RuleBase" id="RU000437"/>
    </source>
</evidence>
<feature type="binding site" evidence="16">
    <location>
        <begin position="281"/>
        <end position="282"/>
    </location>
    <ligand>
        <name>substrate</name>
    </ligand>
</feature>
<comment type="caution">
    <text evidence="14">Lacks conserved residue(s) required for the propagation of feature annotation.</text>
</comment>
<dbReference type="NCBIfam" id="NF000940">
    <property type="entry name" value="PRK00094.1-2"/>
    <property type="match status" value="1"/>
</dbReference>
<dbReference type="FunFam" id="1.10.1040.10:FF:000001">
    <property type="entry name" value="Glycerol-3-phosphate dehydrogenase [NAD(P)+]"/>
    <property type="match status" value="1"/>
</dbReference>
<dbReference type="InterPro" id="IPR006168">
    <property type="entry name" value="G3P_DH_NAD-dep"/>
</dbReference>
<dbReference type="InterPro" id="IPR006109">
    <property type="entry name" value="G3P_DH_NAD-dep_C"/>
</dbReference>
<evidence type="ECO:0000256" key="5">
    <source>
        <dbReference type="ARBA" id="ARBA00023002"/>
    </source>
</evidence>
<protein>
    <recommendedName>
        <fullName evidence="12 14">Glycerol-3-phosphate dehydrogenase [NAD(P)+]</fullName>
        <ecNumber evidence="11 14">1.1.1.94</ecNumber>
    </recommendedName>
    <alternativeName>
        <fullName evidence="14">NAD(P)(+)-dependent glycerol-3-phosphate dehydrogenase</fullName>
    </alternativeName>
    <alternativeName>
        <fullName evidence="13 14">NAD(P)H-dependent dihydroxyacetone-phosphate reductase</fullName>
    </alternativeName>
</protein>
<dbReference type="GO" id="GO:0005975">
    <property type="term" value="P:carbohydrate metabolic process"/>
    <property type="evidence" value="ECO:0007669"/>
    <property type="project" value="InterPro"/>
</dbReference>
<keyword evidence="3 14" id="KW-0547">Nucleotide-binding</keyword>
<evidence type="ECO:0000256" key="12">
    <source>
        <dbReference type="ARBA" id="ARBA00069372"/>
    </source>
</evidence>
<dbReference type="PIRSF" id="PIRSF000114">
    <property type="entry name" value="Glycerol-3-P_dh"/>
    <property type="match status" value="1"/>
</dbReference>
<feature type="transmembrane region" description="Helical" evidence="19">
    <location>
        <begin position="20"/>
        <end position="40"/>
    </location>
</feature>
<dbReference type="PRINTS" id="PR00077">
    <property type="entry name" value="GPDHDRGNASE"/>
</dbReference>
<dbReference type="InterPro" id="IPR011128">
    <property type="entry name" value="G3P_DH_NAD-dep_N"/>
</dbReference>
<dbReference type="EC" id="1.1.1.94" evidence="11 14"/>